<feature type="transmembrane region" description="Helical" evidence="1">
    <location>
        <begin position="97"/>
        <end position="122"/>
    </location>
</feature>
<evidence type="ECO:0000313" key="3">
    <source>
        <dbReference type="Proteomes" id="UP000030437"/>
    </source>
</evidence>
<keyword evidence="1" id="KW-0472">Membrane</keyword>
<evidence type="ECO:0000313" key="2">
    <source>
        <dbReference type="EMBL" id="KGR81803.1"/>
    </source>
</evidence>
<protein>
    <submittedName>
        <fullName evidence="2">Beta-carotene 15,15'-monooxygenase</fullName>
    </submittedName>
</protein>
<keyword evidence="3" id="KW-1185">Reference proteome</keyword>
<organism evidence="2 3">
    <name type="scientific">Lysinibacillus odysseyi 34hs-1 = NBRC 100172</name>
    <dbReference type="NCBI Taxonomy" id="1220589"/>
    <lineage>
        <taxon>Bacteria</taxon>
        <taxon>Bacillati</taxon>
        <taxon>Bacillota</taxon>
        <taxon>Bacilli</taxon>
        <taxon>Bacillales</taxon>
        <taxon>Bacillaceae</taxon>
        <taxon>Lysinibacillus</taxon>
    </lineage>
</organism>
<sequence>MMVIEKGRPIWISLLIMVLLSNIMLYNTQLGVSVLPAETKGVVFGSLLDLILVMPLLFMLSKRKFSIKTAILTAATGCILARILIPNDILKPFMAVTWAGIAIEVIVIAFELLLIVMFVRYLPRILSSVKKSLLPMNFAFPAAVDRYVKKNPLVQVLCSELFMFYYAVFAWKKKVPEGISLHKNTSYMAFMLMIIHGIVLETLGLHWWLHEKSMILSIVLLVLNIYSVFFFLAEMNAVRLNPIHLTEDAMYISFGISKRAKILYEDIEMIIEEHEELEKKLQADTLSFIAREFEDGKPQMILKLKRPVKASLLMGFEKEYTKIAIRCDQPTELKMALHRGMLTK</sequence>
<proteinExistence type="predicted"/>
<keyword evidence="2" id="KW-0503">Monooxygenase</keyword>
<feature type="transmembrane region" description="Helical" evidence="1">
    <location>
        <begin position="67"/>
        <end position="85"/>
    </location>
</feature>
<dbReference type="OrthoDB" id="875405at2"/>
<dbReference type="AlphaFoldDB" id="A0A0A3IG76"/>
<accession>A0A0A3IG76</accession>
<dbReference type="EMBL" id="JPVP01000060">
    <property type="protein sequence ID" value="KGR81803.1"/>
    <property type="molecule type" value="Genomic_DNA"/>
</dbReference>
<feature type="transmembrane region" description="Helical" evidence="1">
    <location>
        <begin position="41"/>
        <end position="60"/>
    </location>
</feature>
<reference evidence="2 3" key="1">
    <citation type="submission" date="2014-02" db="EMBL/GenBank/DDBJ databases">
        <title>Draft genome sequence of Lysinibacillus odysseyi NBRC 100172.</title>
        <authorList>
            <person name="Zhang F."/>
            <person name="Wang G."/>
            <person name="Zhang L."/>
        </authorList>
    </citation>
    <scope>NUCLEOTIDE SEQUENCE [LARGE SCALE GENOMIC DNA]</scope>
    <source>
        <strain evidence="2 3">NBRC 100172</strain>
    </source>
</reference>
<dbReference type="eggNOG" id="ENOG502Z7JX">
    <property type="taxonomic scope" value="Bacteria"/>
</dbReference>
<dbReference type="Proteomes" id="UP000030437">
    <property type="component" value="Unassembled WGS sequence"/>
</dbReference>
<keyword evidence="2" id="KW-0560">Oxidoreductase</keyword>
<keyword evidence="1" id="KW-1133">Transmembrane helix</keyword>
<feature type="transmembrane region" description="Helical" evidence="1">
    <location>
        <begin position="12"/>
        <end position="35"/>
    </location>
</feature>
<gene>
    <name evidence="2" type="ORF">CD32_20975</name>
</gene>
<feature type="transmembrane region" description="Helical" evidence="1">
    <location>
        <begin position="214"/>
        <end position="233"/>
    </location>
</feature>
<comment type="caution">
    <text evidence="2">The sequence shown here is derived from an EMBL/GenBank/DDBJ whole genome shotgun (WGS) entry which is preliminary data.</text>
</comment>
<dbReference type="RefSeq" id="WP_036158708.1">
    <property type="nucleotide sequence ID" value="NZ_AVCX01000001.1"/>
</dbReference>
<keyword evidence="1" id="KW-0812">Transmembrane</keyword>
<dbReference type="GO" id="GO:0004497">
    <property type="term" value="F:monooxygenase activity"/>
    <property type="evidence" value="ECO:0007669"/>
    <property type="project" value="UniProtKB-KW"/>
</dbReference>
<dbReference type="STRING" id="1220589.CD32_20975"/>
<feature type="transmembrane region" description="Helical" evidence="1">
    <location>
        <begin position="187"/>
        <end position="208"/>
    </location>
</feature>
<name>A0A0A3IG76_9BACI</name>
<evidence type="ECO:0000256" key="1">
    <source>
        <dbReference type="SAM" id="Phobius"/>
    </source>
</evidence>